<dbReference type="FunFam" id="2.40.50.140:FF:000090">
    <property type="entry name" value="Replication protein A subunit"/>
    <property type="match status" value="1"/>
</dbReference>
<feature type="region of interest" description="Disordered" evidence="12">
    <location>
        <begin position="108"/>
        <end position="136"/>
    </location>
</feature>
<dbReference type="PANTHER" id="PTHR31649:SF1">
    <property type="entry name" value="FARNESOIC ACID O-METHYL TRANSFERASE DOMAIN-CONTAINING PROTEIN"/>
    <property type="match status" value="1"/>
</dbReference>
<dbReference type="SUPFAM" id="SSF50249">
    <property type="entry name" value="Nucleic acid-binding proteins"/>
    <property type="match status" value="4"/>
</dbReference>
<dbReference type="CDD" id="cd04474">
    <property type="entry name" value="RPA1_DBD_A"/>
    <property type="match status" value="1"/>
</dbReference>
<keyword evidence="5 11" id="KW-0863">Zinc-finger</keyword>
<comment type="caution">
    <text evidence="18">The sequence shown here is derived from an EMBL/GenBank/DDBJ whole genome shotgun (WGS) entry which is preliminary data.</text>
</comment>
<evidence type="ECO:0000313" key="18">
    <source>
        <dbReference type="EMBL" id="KAF3430816.1"/>
    </source>
</evidence>
<dbReference type="InterPro" id="IPR031657">
    <property type="entry name" value="REPA_OB_2"/>
</dbReference>
<dbReference type="FunFam" id="2.40.50.140:FF:000064">
    <property type="entry name" value="Replication protein A subunit"/>
    <property type="match status" value="1"/>
</dbReference>
<feature type="domain" description="OB" evidence="13">
    <location>
        <begin position="170"/>
        <end position="251"/>
    </location>
</feature>
<dbReference type="FunFam" id="2.40.50.140:FF:000117">
    <property type="entry name" value="Replication protein A subunit"/>
    <property type="match status" value="1"/>
</dbReference>
<evidence type="ECO:0000256" key="4">
    <source>
        <dbReference type="ARBA" id="ARBA00022723"/>
    </source>
</evidence>
<dbReference type="InterPro" id="IPR007199">
    <property type="entry name" value="Rep_factor-A_N"/>
</dbReference>
<evidence type="ECO:0000256" key="10">
    <source>
        <dbReference type="ARBA" id="ARBA00062035"/>
    </source>
</evidence>
<evidence type="ECO:0000256" key="6">
    <source>
        <dbReference type="ARBA" id="ARBA00022833"/>
    </source>
</evidence>
<dbReference type="SMART" id="SM00696">
    <property type="entry name" value="DM9"/>
    <property type="match status" value="2"/>
</dbReference>
<dbReference type="PANTHER" id="PTHR31649">
    <property type="entry name" value="AGAP009604-PA"/>
    <property type="match status" value="1"/>
</dbReference>
<dbReference type="InterPro" id="IPR013955">
    <property type="entry name" value="Rep_factor-A_C"/>
</dbReference>
<dbReference type="Pfam" id="PF12248">
    <property type="entry name" value="Methyltransf_FA"/>
    <property type="match status" value="2"/>
</dbReference>
<protein>
    <recommendedName>
        <fullName evidence="11">Replication protein A subunit</fullName>
    </recommendedName>
</protein>
<evidence type="ECO:0000313" key="19">
    <source>
        <dbReference type="Proteomes" id="UP000655588"/>
    </source>
</evidence>
<dbReference type="Pfam" id="PF11901">
    <property type="entry name" value="DM9"/>
    <property type="match status" value="1"/>
</dbReference>
<dbReference type="InterPro" id="IPR047192">
    <property type="entry name" value="Euk_RPA1_DBD_C"/>
</dbReference>
<proteinExistence type="inferred from homology"/>
<dbReference type="InterPro" id="IPR004591">
    <property type="entry name" value="Rfa1"/>
</dbReference>
<evidence type="ECO:0000259" key="17">
    <source>
        <dbReference type="Pfam" id="PF16900"/>
    </source>
</evidence>
<feature type="domain" description="Farnesoic acid O-methyl transferase" evidence="16">
    <location>
        <begin position="607"/>
        <end position="696"/>
    </location>
</feature>
<feature type="domain" description="Replication factor A C-terminal" evidence="15">
    <location>
        <begin position="435"/>
        <end position="555"/>
    </location>
</feature>
<keyword evidence="7 11" id="KW-0238">DNA-binding</keyword>
<dbReference type="Pfam" id="PF04057">
    <property type="entry name" value="Rep-A_N"/>
    <property type="match status" value="1"/>
</dbReference>
<dbReference type="Pfam" id="PF16900">
    <property type="entry name" value="REPA_OB_2"/>
    <property type="match status" value="1"/>
</dbReference>
<name>A0A833SBE0_9HYME</name>
<dbReference type="InterPro" id="IPR006616">
    <property type="entry name" value="DM9_repeat"/>
</dbReference>
<accession>A0A833SBE0</accession>
<dbReference type="GO" id="GO:0006260">
    <property type="term" value="P:DNA replication"/>
    <property type="evidence" value="ECO:0007669"/>
    <property type="project" value="UniProtKB-KW"/>
</dbReference>
<dbReference type="GO" id="GO:0003677">
    <property type="term" value="F:DNA binding"/>
    <property type="evidence" value="ECO:0007669"/>
    <property type="project" value="UniProtKB-KW"/>
</dbReference>
<dbReference type="Gene3D" id="2.40.50.140">
    <property type="entry name" value="Nucleic acid-binding proteins"/>
    <property type="match status" value="4"/>
</dbReference>
<dbReference type="AlphaFoldDB" id="A0A833SBE0"/>
<feature type="domain" description="Farnesoic acid O-methyl transferase" evidence="16">
    <location>
        <begin position="710"/>
        <end position="770"/>
    </location>
</feature>
<evidence type="ECO:0000256" key="7">
    <source>
        <dbReference type="ARBA" id="ARBA00023125"/>
    </source>
</evidence>
<dbReference type="GO" id="GO:0006281">
    <property type="term" value="P:DNA repair"/>
    <property type="evidence" value="ECO:0007669"/>
    <property type="project" value="InterPro"/>
</dbReference>
<dbReference type="CDD" id="cd04476">
    <property type="entry name" value="RPA1_DBD_C"/>
    <property type="match status" value="1"/>
</dbReference>
<keyword evidence="3 11" id="KW-0235">DNA replication</keyword>
<evidence type="ECO:0000256" key="2">
    <source>
        <dbReference type="ARBA" id="ARBA00005690"/>
    </source>
</evidence>
<organism evidence="18 19">
    <name type="scientific">Frieseomelitta varia</name>
    <dbReference type="NCBI Taxonomy" id="561572"/>
    <lineage>
        <taxon>Eukaryota</taxon>
        <taxon>Metazoa</taxon>
        <taxon>Ecdysozoa</taxon>
        <taxon>Arthropoda</taxon>
        <taxon>Hexapoda</taxon>
        <taxon>Insecta</taxon>
        <taxon>Pterygota</taxon>
        <taxon>Neoptera</taxon>
        <taxon>Endopterygota</taxon>
        <taxon>Hymenoptera</taxon>
        <taxon>Apocrita</taxon>
        <taxon>Aculeata</taxon>
        <taxon>Apoidea</taxon>
        <taxon>Anthophila</taxon>
        <taxon>Apidae</taxon>
        <taxon>Frieseomelitta</taxon>
    </lineage>
</organism>
<dbReference type="InterPro" id="IPR012340">
    <property type="entry name" value="NA-bd_OB-fold"/>
</dbReference>
<comment type="subunit">
    <text evidence="10 11">Component of the heterotrimeric canonical replication protein A complex (RPA).</text>
</comment>
<dbReference type="InterPro" id="IPR022041">
    <property type="entry name" value="Methyltransf_FA"/>
</dbReference>
<evidence type="ECO:0000256" key="3">
    <source>
        <dbReference type="ARBA" id="ARBA00022705"/>
    </source>
</evidence>
<dbReference type="NCBIfam" id="TIGR00617">
    <property type="entry name" value="rpa1"/>
    <property type="match status" value="1"/>
</dbReference>
<keyword evidence="19" id="KW-1185">Reference proteome</keyword>
<comment type="function">
    <text evidence="9 11">As part of the heterotrimeric replication protein A complex (RPA/RP-A), binds and stabilizes single-stranded DNA intermediates, that form during DNA replication or upon DNA stress. It prevents their reannealing and in parallel, recruits and activates different proteins and complexes involved in DNA metabolism. Thereby, it plays an essential role both in DNA replication and the cellular response to DNA damage.</text>
</comment>
<dbReference type="Pfam" id="PF01336">
    <property type="entry name" value="tRNA_anti-codon"/>
    <property type="match status" value="1"/>
</dbReference>
<reference evidence="18" key="1">
    <citation type="submission" date="2019-11" db="EMBL/GenBank/DDBJ databases">
        <title>The nuclear and mitochondrial genomes of Frieseomelitta varia - a highly eusocial stingless bee (Meliponini) with a permanently sterile worker caste.</title>
        <authorList>
            <person name="Freitas F.C.P."/>
            <person name="Lourenco A.P."/>
            <person name="Nunes F.M.F."/>
            <person name="Paschoal A.R."/>
            <person name="Abreu F.C.P."/>
            <person name="Barbin F.O."/>
            <person name="Bataglia L."/>
            <person name="Cardoso-Junior C.A.M."/>
            <person name="Cervoni M.S."/>
            <person name="Silva S.R."/>
            <person name="Dalarmi F."/>
            <person name="Del Lama M.A."/>
            <person name="Depintor T.S."/>
            <person name="Ferreira K.M."/>
            <person name="Goria P.S."/>
            <person name="Jaskot M.C."/>
            <person name="Lago D.C."/>
            <person name="Luna-Lucena D."/>
            <person name="Moda L.M."/>
            <person name="Nascimento L."/>
            <person name="Pedrino M."/>
            <person name="Rabico F.O."/>
            <person name="Sanches F.C."/>
            <person name="Santos D.E."/>
            <person name="Santos C.G."/>
            <person name="Vieira J."/>
            <person name="Lopes T.F."/>
            <person name="Barchuk A.R."/>
            <person name="Hartfelder K."/>
            <person name="Simoes Z.L.P."/>
            <person name="Bitondi M.M.G."/>
            <person name="Pinheiro D.G."/>
        </authorList>
    </citation>
    <scope>NUCLEOTIDE SEQUENCE</scope>
    <source>
        <strain evidence="18">USP_RPSP 00005682</strain>
        <tissue evidence="18">Whole individual</tissue>
    </source>
</reference>
<evidence type="ECO:0000259" key="13">
    <source>
        <dbReference type="Pfam" id="PF01336"/>
    </source>
</evidence>
<dbReference type="InterPro" id="IPR004365">
    <property type="entry name" value="NA-bd_OB_tRNA"/>
</dbReference>
<dbReference type="GO" id="GO:0005634">
    <property type="term" value="C:nucleus"/>
    <property type="evidence" value="ECO:0007669"/>
    <property type="project" value="UniProtKB-SubCell"/>
</dbReference>
<dbReference type="Pfam" id="PF08646">
    <property type="entry name" value="Rep_fac-A_C"/>
    <property type="match status" value="1"/>
</dbReference>
<keyword evidence="6 11" id="KW-0862">Zinc</keyword>
<evidence type="ECO:0000259" key="15">
    <source>
        <dbReference type="Pfam" id="PF08646"/>
    </source>
</evidence>
<comment type="similarity">
    <text evidence="2 11">Belongs to the replication factor A protein 1 family.</text>
</comment>
<dbReference type="CDD" id="cd04475">
    <property type="entry name" value="RPA1_DBD_B"/>
    <property type="match status" value="1"/>
</dbReference>
<comment type="subcellular location">
    <subcellularLocation>
        <location evidence="1 11">Nucleus</location>
    </subcellularLocation>
</comment>
<dbReference type="GO" id="GO:0006310">
    <property type="term" value="P:DNA recombination"/>
    <property type="evidence" value="ECO:0007669"/>
    <property type="project" value="InterPro"/>
</dbReference>
<dbReference type="Proteomes" id="UP000655588">
    <property type="component" value="Unassembled WGS sequence"/>
</dbReference>
<feature type="compositionally biased region" description="Polar residues" evidence="12">
    <location>
        <begin position="126"/>
        <end position="136"/>
    </location>
</feature>
<dbReference type="Gene3D" id="2.20.25.10">
    <property type="match status" value="1"/>
</dbReference>
<feature type="domain" description="Replication protein A OB" evidence="17">
    <location>
        <begin position="279"/>
        <end position="377"/>
    </location>
</feature>
<dbReference type="FunFam" id="2.40.50.140:FF:000041">
    <property type="entry name" value="Replication protein A subunit"/>
    <property type="match status" value="1"/>
</dbReference>
<evidence type="ECO:0000256" key="8">
    <source>
        <dbReference type="ARBA" id="ARBA00023242"/>
    </source>
</evidence>
<sequence length="933" mass="102910">MYSLTEGALDKIMNGVEVEKPILQILGHKKLSSSSSGERYRLLVSDGKRVNSFTMLATQLNSMITDNILTEFSICQINRYAISMVNNGGKQKRVMVILNIDMKVPGEQVGQKIGNPTNAEADGDSKSTSGQSAQTVQQGSLMPKHNFQQASTSDITTTPIVALSPYHNRWVIKARIVSKSGIRTWSNSRGEGKLFSMDLVDESGEIRCTAFRDQCDKFYDMLEVDKVYYISKATLKSANKQFNNLKNDYEMTLTGDSEIIPCHDAGNDIPSLQFDFIPISDIEQKQANDLIDVLAIVKSCSDLQMLVSRNTGRDMKKRNVNLVDESNIMVCLTLWGTQAEEFNRSDNPVLAIKGARIGEFNGGKNLSTLSSTVIQIDPDIPAAHKLRGWFNTLGHNEETKSLSRTFENMSESTGSLITFAEAKANNLGEKGVDVYTVKATINLLRSENALYRSCPSENCKKKVIDQANGMFRCEKCNKEYPNFIYRLLGNVSLADWTDNLWVTTFNDEAEKILDATAPELGELKDNDNDVFLEKFGNATFKSFIFKIRAKMETFNCLMDPGKCRMCMLSGYEFLRFHLIETAVLALIFTDFGFQLLSLIKSPGVLKLQVFIGGWSNSKSVIRKNRTKPEVAEVDTPGILSADELRGFWIRWDDGVISVGKEGEPSAFLTYADPEPFGIGYFGVCTGWGASGEWLIEGHGPLSTRDELAYKFHNVRSGSILVEVRAKSNAHIALTSKKGDSSPMYEIMLGGWENTASVIRYDRKQPDKVENLRNSKNANPSAPPPPSGVTDIGDFCWCEASGGIIPPGAVEGGKDDETLYVGRAYHEGALLPGKVKPGHAVCYVAWGGGEHGKTEYQVLCGCNPVWVPTSGNNIPHNAIPGGESEDGEPLYVGRVQHEGTVTIGKVQPSHSVCYIPFGGAEVAFPEYEIMVQEN</sequence>
<evidence type="ECO:0000259" key="16">
    <source>
        <dbReference type="Pfam" id="PF12248"/>
    </source>
</evidence>
<evidence type="ECO:0000256" key="9">
    <source>
        <dbReference type="ARBA" id="ARBA00058595"/>
    </source>
</evidence>
<evidence type="ECO:0000259" key="14">
    <source>
        <dbReference type="Pfam" id="PF04057"/>
    </source>
</evidence>
<dbReference type="GO" id="GO:0008270">
    <property type="term" value="F:zinc ion binding"/>
    <property type="evidence" value="ECO:0007669"/>
    <property type="project" value="UniProtKB-KW"/>
</dbReference>
<evidence type="ECO:0000256" key="1">
    <source>
        <dbReference type="ARBA" id="ARBA00004123"/>
    </source>
</evidence>
<evidence type="ECO:0000256" key="12">
    <source>
        <dbReference type="SAM" id="MobiDB-lite"/>
    </source>
</evidence>
<dbReference type="EMBL" id="WNWW01000003">
    <property type="protein sequence ID" value="KAF3430816.1"/>
    <property type="molecule type" value="Genomic_DNA"/>
</dbReference>
<keyword evidence="8 11" id="KW-0539">Nucleus</keyword>
<evidence type="ECO:0000256" key="5">
    <source>
        <dbReference type="ARBA" id="ARBA00022771"/>
    </source>
</evidence>
<gene>
    <name evidence="18" type="ORF">E2986_11537</name>
</gene>
<feature type="domain" description="Replication factor-A protein 1 N-terminal" evidence="14">
    <location>
        <begin position="4"/>
        <end position="101"/>
    </location>
</feature>
<dbReference type="CDD" id="cd04477">
    <property type="entry name" value="RPA1N"/>
    <property type="match status" value="1"/>
</dbReference>
<evidence type="ECO:0000256" key="11">
    <source>
        <dbReference type="RuleBase" id="RU364130"/>
    </source>
</evidence>
<keyword evidence="4 11" id="KW-0479">Metal-binding</keyword>